<keyword evidence="2" id="KW-1185">Reference proteome</keyword>
<evidence type="ECO:0000313" key="1">
    <source>
        <dbReference type="EMBL" id="OAB75603.1"/>
    </source>
</evidence>
<dbReference type="Proteomes" id="UP000077134">
    <property type="component" value="Unassembled WGS sequence"/>
</dbReference>
<comment type="caution">
    <text evidence="1">The sequence shown here is derived from an EMBL/GenBank/DDBJ whole genome shotgun (WGS) entry which is preliminary data.</text>
</comment>
<accession>A0A167EJH9</accession>
<evidence type="ECO:0000313" key="2">
    <source>
        <dbReference type="Proteomes" id="UP000077134"/>
    </source>
</evidence>
<dbReference type="EMBL" id="LSFN01000007">
    <property type="protein sequence ID" value="OAB75603.1"/>
    <property type="molecule type" value="Genomic_DNA"/>
</dbReference>
<reference evidence="1 2" key="1">
    <citation type="submission" date="2016-02" db="EMBL/GenBank/DDBJ databases">
        <title>Paenibacillus sp. LPB0068, isolated from Crassostrea gigas.</title>
        <authorList>
            <person name="Shin S.-K."/>
            <person name="Yi H."/>
        </authorList>
    </citation>
    <scope>NUCLEOTIDE SEQUENCE [LARGE SCALE GENOMIC DNA]</scope>
    <source>
        <strain evidence="1 2">LPB0068</strain>
    </source>
</reference>
<proteinExistence type="predicted"/>
<name>A0A167EJH9_9BACL</name>
<dbReference type="KEGG" id="pcx:LPB68_21920"/>
<dbReference type="AlphaFoldDB" id="A0A167EJH9"/>
<protein>
    <submittedName>
        <fullName evidence="1">Uncharacterized protein</fullName>
    </submittedName>
</protein>
<organism evidence="1 2">
    <name type="scientific">Paenibacillus crassostreae</name>
    <dbReference type="NCBI Taxonomy" id="1763538"/>
    <lineage>
        <taxon>Bacteria</taxon>
        <taxon>Bacillati</taxon>
        <taxon>Bacillota</taxon>
        <taxon>Bacilli</taxon>
        <taxon>Bacillales</taxon>
        <taxon>Paenibacillaceae</taxon>
        <taxon>Paenibacillus</taxon>
    </lineage>
</organism>
<gene>
    <name evidence="1" type="ORF">PNBC_08210</name>
</gene>
<sequence>MNCCTFCSKKNQMLFTHMANKVGSLCLECYMKIQGSCAVCNERFMPFKVKEDVTYYIEAKFISMSEKNIILCEGCYDAIQRKFPEKINER</sequence>